<accession>A0A0F9ECK7</accession>
<feature type="non-terminal residue" evidence="2">
    <location>
        <position position="1"/>
    </location>
</feature>
<gene>
    <name evidence="2" type="ORF">LCGC14_2383390</name>
</gene>
<evidence type="ECO:0000313" key="2">
    <source>
        <dbReference type="EMBL" id="KKL27611.1"/>
    </source>
</evidence>
<feature type="region of interest" description="Disordered" evidence="1">
    <location>
        <begin position="1"/>
        <end position="32"/>
    </location>
</feature>
<reference evidence="2" key="1">
    <citation type="journal article" date="2015" name="Nature">
        <title>Complex archaea that bridge the gap between prokaryotes and eukaryotes.</title>
        <authorList>
            <person name="Spang A."/>
            <person name="Saw J.H."/>
            <person name="Jorgensen S.L."/>
            <person name="Zaremba-Niedzwiedzka K."/>
            <person name="Martijn J."/>
            <person name="Lind A.E."/>
            <person name="van Eijk R."/>
            <person name="Schleper C."/>
            <person name="Guy L."/>
            <person name="Ettema T.J."/>
        </authorList>
    </citation>
    <scope>NUCLEOTIDE SEQUENCE</scope>
</reference>
<organism evidence="2">
    <name type="scientific">marine sediment metagenome</name>
    <dbReference type="NCBI Taxonomy" id="412755"/>
    <lineage>
        <taxon>unclassified sequences</taxon>
        <taxon>metagenomes</taxon>
        <taxon>ecological metagenomes</taxon>
    </lineage>
</organism>
<protein>
    <submittedName>
        <fullName evidence="2">Uncharacterized protein</fullName>
    </submittedName>
</protein>
<proteinExistence type="predicted"/>
<name>A0A0F9ECK7_9ZZZZ</name>
<sequence length="32" mass="3552">AEELAQQEIQKQLEEGEEDGKRKAHKETGNGA</sequence>
<evidence type="ECO:0000256" key="1">
    <source>
        <dbReference type="SAM" id="MobiDB-lite"/>
    </source>
</evidence>
<comment type="caution">
    <text evidence="2">The sequence shown here is derived from an EMBL/GenBank/DDBJ whole genome shotgun (WGS) entry which is preliminary data.</text>
</comment>
<dbReference type="AlphaFoldDB" id="A0A0F9ECK7"/>
<dbReference type="EMBL" id="LAZR01035398">
    <property type="protein sequence ID" value="KKL27611.1"/>
    <property type="molecule type" value="Genomic_DNA"/>
</dbReference>